<name>G3MLD4_AMBMU</name>
<comment type="similarity">
    <text evidence="9">Belongs to the methyltransferase superfamily. METTL18 family.</text>
</comment>
<evidence type="ECO:0000313" key="10">
    <source>
        <dbReference type="EMBL" id="AEO34302.1"/>
    </source>
</evidence>
<evidence type="ECO:0000256" key="2">
    <source>
        <dbReference type="ARBA" id="ARBA00004496"/>
    </source>
</evidence>
<dbReference type="SUPFAM" id="SSF53335">
    <property type="entry name" value="S-adenosyl-L-methionine-dependent methyltransferases"/>
    <property type="match status" value="1"/>
</dbReference>
<organism evidence="10">
    <name type="scientific">Amblyomma maculatum</name>
    <name type="common">Gulf Coast tick</name>
    <dbReference type="NCBI Taxonomy" id="34609"/>
    <lineage>
        <taxon>Eukaryota</taxon>
        <taxon>Metazoa</taxon>
        <taxon>Ecdysozoa</taxon>
        <taxon>Arthropoda</taxon>
        <taxon>Chelicerata</taxon>
        <taxon>Arachnida</taxon>
        <taxon>Acari</taxon>
        <taxon>Parasitiformes</taxon>
        <taxon>Ixodida</taxon>
        <taxon>Ixodoidea</taxon>
        <taxon>Ixodidae</taxon>
        <taxon>Amblyomminae</taxon>
        <taxon>Amblyomma</taxon>
    </lineage>
</organism>
<dbReference type="InterPro" id="IPR029063">
    <property type="entry name" value="SAM-dependent_MTases_sf"/>
</dbReference>
<dbReference type="PANTHER" id="PTHR14614:SF39">
    <property type="entry name" value="HISTIDINE PROTEIN METHYLTRANSFERASE 1 HOMOLOG"/>
    <property type="match status" value="1"/>
</dbReference>
<dbReference type="AlphaFoldDB" id="G3MLD4"/>
<evidence type="ECO:0000256" key="4">
    <source>
        <dbReference type="ARBA" id="ARBA00022490"/>
    </source>
</evidence>
<dbReference type="GO" id="GO:0005737">
    <property type="term" value="C:cytoplasm"/>
    <property type="evidence" value="ECO:0007669"/>
    <property type="project" value="UniProtKB-SubCell"/>
</dbReference>
<keyword evidence="6" id="KW-0808">Transferase</keyword>
<dbReference type="EMBL" id="JO842685">
    <property type="protein sequence ID" value="AEO34302.1"/>
    <property type="molecule type" value="mRNA"/>
</dbReference>
<reference evidence="10" key="1">
    <citation type="journal article" date="2011" name="PLoS ONE">
        <title>A deep insight into the sialotranscriptome of the gulf coast tick, Amblyomma maculatum.</title>
        <authorList>
            <person name="Karim S."/>
            <person name="Singh P."/>
            <person name="Ribeiro J.M."/>
        </authorList>
    </citation>
    <scope>NUCLEOTIDE SEQUENCE</scope>
    <source>
        <tissue evidence="10">Salivary gland</tissue>
    </source>
</reference>
<dbReference type="GO" id="GO:0018064">
    <property type="term" value="F:protein-L-histidine N-tele-methyltransferase activity"/>
    <property type="evidence" value="ECO:0007669"/>
    <property type="project" value="UniProtKB-EC"/>
</dbReference>
<comment type="subcellular location">
    <subcellularLocation>
        <location evidence="2">Cytoplasm</location>
    </subcellularLocation>
    <subcellularLocation>
        <location evidence="1">Nucleus</location>
    </subcellularLocation>
</comment>
<accession>G3MLD4</accession>
<protein>
    <recommendedName>
        <fullName evidence="3">protein-histidine N-methyltransferase</fullName>
        <ecNumber evidence="3">2.1.1.85</ecNumber>
    </recommendedName>
</protein>
<dbReference type="GO" id="GO:0005634">
    <property type="term" value="C:nucleus"/>
    <property type="evidence" value="ECO:0007669"/>
    <property type="project" value="UniProtKB-SubCell"/>
</dbReference>
<sequence length="299" mass="33030">MSFSFKFDIPDAQEEDTNEGELIELGSKQVNKPIAPYEEVLPVPEHENLHEDVEKSVLDLMTIKVEFLVGSQMESLLRGDILEAAEENLDIVPSVYEGGMKVWECSIDLAEYMENNLNIDDETKVLELGCGAGLPGLLACLKGASVDFQDYNKQVLELITIPNAFANIGARVKKRCQFFAGDWSALEDNIAPSQYDVILTSETIYSTSSYKSLIAVLKKAVKRTGFILVAAKTCYFGVGGGTRLFEDALAEDGFFTSRVVFCIDPNKRRPPKCDPPVISRPFGGVPIGPAIPQIPRRRQ</sequence>
<evidence type="ECO:0000256" key="7">
    <source>
        <dbReference type="ARBA" id="ARBA00022691"/>
    </source>
</evidence>
<evidence type="ECO:0000256" key="8">
    <source>
        <dbReference type="ARBA" id="ARBA00023242"/>
    </source>
</evidence>
<evidence type="ECO:0000256" key="3">
    <source>
        <dbReference type="ARBA" id="ARBA00012533"/>
    </source>
</evidence>
<keyword evidence="8" id="KW-0539">Nucleus</keyword>
<dbReference type="Gene3D" id="3.40.50.150">
    <property type="entry name" value="Vaccinia Virus protein VP39"/>
    <property type="match status" value="1"/>
</dbReference>
<evidence type="ECO:0000256" key="1">
    <source>
        <dbReference type="ARBA" id="ARBA00004123"/>
    </source>
</evidence>
<proteinExistence type="evidence at transcript level"/>
<dbReference type="EC" id="2.1.1.85" evidence="3"/>
<evidence type="ECO:0000256" key="9">
    <source>
        <dbReference type="ARBA" id="ARBA00038126"/>
    </source>
</evidence>
<dbReference type="Pfam" id="PF10294">
    <property type="entry name" value="Methyltransf_16"/>
    <property type="match status" value="1"/>
</dbReference>
<dbReference type="InterPro" id="IPR019410">
    <property type="entry name" value="Methyltransf_16"/>
</dbReference>
<evidence type="ECO:0000256" key="5">
    <source>
        <dbReference type="ARBA" id="ARBA00022603"/>
    </source>
</evidence>
<dbReference type="GO" id="GO:0032259">
    <property type="term" value="P:methylation"/>
    <property type="evidence" value="ECO:0007669"/>
    <property type="project" value="UniProtKB-KW"/>
</dbReference>
<keyword evidence="5" id="KW-0489">Methyltransferase</keyword>
<keyword evidence="7" id="KW-0949">S-adenosyl-L-methionine</keyword>
<dbReference type="CDD" id="cd02440">
    <property type="entry name" value="AdoMet_MTases"/>
    <property type="match status" value="1"/>
</dbReference>
<dbReference type="PANTHER" id="PTHR14614">
    <property type="entry name" value="HEPATOCELLULAR CARCINOMA-ASSOCIATED ANTIGEN"/>
    <property type="match status" value="1"/>
</dbReference>
<evidence type="ECO:0000256" key="6">
    <source>
        <dbReference type="ARBA" id="ARBA00022679"/>
    </source>
</evidence>
<keyword evidence="4" id="KW-0963">Cytoplasm</keyword>